<sequence length="59" mass="6535">MKTTFWIASIFPQTKIILYHPVPRANFDLRSCSAPDGPPGAIRRCPASSKRTTSPSFGR</sequence>
<gene>
    <name evidence="2" type="ORF">CEXT_676101</name>
</gene>
<comment type="caution">
    <text evidence="2">The sequence shown here is derived from an EMBL/GenBank/DDBJ whole genome shotgun (WGS) entry which is preliminary data.</text>
</comment>
<proteinExistence type="predicted"/>
<accession>A0AAV4WSF4</accession>
<reference evidence="2 3" key="1">
    <citation type="submission" date="2021-06" db="EMBL/GenBank/DDBJ databases">
        <title>Caerostris extrusa draft genome.</title>
        <authorList>
            <person name="Kono N."/>
            <person name="Arakawa K."/>
        </authorList>
    </citation>
    <scope>NUCLEOTIDE SEQUENCE [LARGE SCALE GENOMIC DNA]</scope>
</reference>
<keyword evidence="3" id="KW-1185">Reference proteome</keyword>
<protein>
    <submittedName>
        <fullName evidence="2">Uncharacterized protein</fullName>
    </submittedName>
</protein>
<evidence type="ECO:0000313" key="3">
    <source>
        <dbReference type="Proteomes" id="UP001054945"/>
    </source>
</evidence>
<feature type="compositionally biased region" description="Polar residues" evidence="1">
    <location>
        <begin position="49"/>
        <end position="59"/>
    </location>
</feature>
<evidence type="ECO:0000256" key="1">
    <source>
        <dbReference type="SAM" id="MobiDB-lite"/>
    </source>
</evidence>
<feature type="non-terminal residue" evidence="2">
    <location>
        <position position="59"/>
    </location>
</feature>
<evidence type="ECO:0000313" key="2">
    <source>
        <dbReference type="EMBL" id="GIY84555.1"/>
    </source>
</evidence>
<name>A0AAV4WSF4_CAEEX</name>
<organism evidence="2 3">
    <name type="scientific">Caerostris extrusa</name>
    <name type="common">Bark spider</name>
    <name type="synonym">Caerostris bankana</name>
    <dbReference type="NCBI Taxonomy" id="172846"/>
    <lineage>
        <taxon>Eukaryota</taxon>
        <taxon>Metazoa</taxon>
        <taxon>Ecdysozoa</taxon>
        <taxon>Arthropoda</taxon>
        <taxon>Chelicerata</taxon>
        <taxon>Arachnida</taxon>
        <taxon>Araneae</taxon>
        <taxon>Araneomorphae</taxon>
        <taxon>Entelegynae</taxon>
        <taxon>Araneoidea</taxon>
        <taxon>Araneidae</taxon>
        <taxon>Caerostris</taxon>
    </lineage>
</organism>
<dbReference type="AlphaFoldDB" id="A0AAV4WSF4"/>
<dbReference type="EMBL" id="BPLR01016531">
    <property type="protein sequence ID" value="GIY84555.1"/>
    <property type="molecule type" value="Genomic_DNA"/>
</dbReference>
<feature type="region of interest" description="Disordered" evidence="1">
    <location>
        <begin position="35"/>
        <end position="59"/>
    </location>
</feature>
<dbReference type="Proteomes" id="UP001054945">
    <property type="component" value="Unassembled WGS sequence"/>
</dbReference>